<reference evidence="3" key="1">
    <citation type="submission" date="2007-04" db="EMBL/GenBank/DDBJ databases">
        <authorList>
            <consortium name="US DOE Joint Genome Institute"/>
            <person name="Copeland A."/>
            <person name="Lucas S."/>
            <person name="Lapidus A."/>
            <person name="Barry K."/>
            <person name="Detter J.C."/>
            <person name="Glavina del Rio T."/>
            <person name="Hammon N."/>
            <person name="Israni S."/>
            <person name="Dalin E."/>
            <person name="Tice H."/>
            <person name="Pitluck S."/>
            <person name="Chain P."/>
            <person name="Malfatti S."/>
            <person name="Shin M."/>
            <person name="Vergez L."/>
            <person name="Schmutz J."/>
            <person name="Larimer F."/>
            <person name="Land M."/>
            <person name="Hauser L."/>
            <person name="Kyrpides N."/>
            <person name="Mikhailova N."/>
            <person name="Miller C."/>
            <person name="Richardson P."/>
        </authorList>
    </citation>
    <scope>NUCLEOTIDE SEQUENCE</scope>
    <source>
        <strain evidence="3">PYR-GCK</strain>
    </source>
</reference>
<sequence length="153" mass="16464">MGVSAKGMSVSISAGFSIAEIREFVVEYQRVPHGQKGSWLAASGVSGGQFRRWQAAVFSGDLDRGLIPREGSEMTVPPALRKALAKVDAARQDRDEAELAQLRERVRELEATNEALGKAIGLLHTMSAHEPDAAPTIHDLDDSSTPRTDLSPS</sequence>
<evidence type="ECO:0000256" key="1">
    <source>
        <dbReference type="SAM" id="Coils"/>
    </source>
</evidence>
<dbReference type="KEGG" id="mgi:Mflv_0385"/>
<evidence type="ECO:0000256" key="2">
    <source>
        <dbReference type="SAM" id="MobiDB-lite"/>
    </source>
</evidence>
<protein>
    <recommendedName>
        <fullName evidence="5">Transposase</fullName>
    </recommendedName>
</protein>
<accession>A4T0N8</accession>
<feature type="region of interest" description="Disordered" evidence="2">
    <location>
        <begin position="127"/>
        <end position="153"/>
    </location>
</feature>
<organism evidence="3">
    <name type="scientific">Mycolicibacterium gilvum (strain PYR-GCK)</name>
    <name type="common">Mycobacterium gilvum (strain PYR-GCK)</name>
    <dbReference type="NCBI Taxonomy" id="350054"/>
    <lineage>
        <taxon>Bacteria</taxon>
        <taxon>Bacillati</taxon>
        <taxon>Actinomycetota</taxon>
        <taxon>Actinomycetes</taxon>
        <taxon>Mycobacteriales</taxon>
        <taxon>Mycobacteriaceae</taxon>
        <taxon>Mycolicibacterium</taxon>
    </lineage>
</organism>
<dbReference type="KEGG" id="mgi:Mflv_1741"/>
<feature type="compositionally biased region" description="Polar residues" evidence="2">
    <location>
        <begin position="143"/>
        <end position="153"/>
    </location>
</feature>
<dbReference type="AlphaFoldDB" id="A4T0N8"/>
<dbReference type="EMBL" id="CP000656">
    <property type="protein sequence ID" value="ABP44221.1"/>
    <property type="molecule type" value="Genomic_DNA"/>
</dbReference>
<evidence type="ECO:0000313" key="4">
    <source>
        <dbReference type="EMBL" id="ABP44221.1"/>
    </source>
</evidence>
<name>A4T0N8_MYCGI</name>
<feature type="coiled-coil region" evidence="1">
    <location>
        <begin position="80"/>
        <end position="119"/>
    </location>
</feature>
<gene>
    <name evidence="3" type="ordered locus">Mflv_0385</name>
    <name evidence="4" type="ordered locus">Mflv_1741</name>
</gene>
<keyword evidence="1" id="KW-0175">Coiled coil</keyword>
<proteinExistence type="predicted"/>
<dbReference type="EMBL" id="CP000656">
    <property type="protein sequence ID" value="ABP42879.1"/>
    <property type="molecule type" value="Genomic_DNA"/>
</dbReference>
<reference evidence="3" key="2">
    <citation type="journal article" date="2013" name="PLoS ONE">
        <title>A Gene Expression Study of the Activities of Aromatic Ring-Cleavage Dioxygenases in Mycobacterium gilvum PYR-GCK to Changes in Salinity and pH during Pyrene Degradation.</title>
        <authorList>
            <person name="Badejo A.C."/>
            <person name="Badejo A.O."/>
            <person name="Shin K.H."/>
            <person name="Chai Y.G."/>
        </authorList>
    </citation>
    <scope>NUCLEOTIDE SEQUENCE [LARGE SCALE GENOMIC DNA]</scope>
    <source>
        <strain evidence="3">PYR-GCK</strain>
    </source>
</reference>
<dbReference type="HOGENOM" id="CLU_1794415_0_0_11"/>
<evidence type="ECO:0000313" key="3">
    <source>
        <dbReference type="EMBL" id="ABP42879.1"/>
    </source>
</evidence>
<dbReference type="STRING" id="350054.Mflv_0385"/>
<dbReference type="eggNOG" id="ENOG5031PNN">
    <property type="taxonomic scope" value="Bacteria"/>
</dbReference>
<evidence type="ECO:0008006" key="5">
    <source>
        <dbReference type="Google" id="ProtNLM"/>
    </source>
</evidence>